<dbReference type="EMBL" id="BAAALT010000067">
    <property type="protein sequence ID" value="GAA1803414.1"/>
    <property type="molecule type" value="Genomic_DNA"/>
</dbReference>
<proteinExistence type="predicted"/>
<evidence type="ECO:0000256" key="1">
    <source>
        <dbReference type="SAM" id="Phobius"/>
    </source>
</evidence>
<keyword evidence="3" id="KW-1185">Reference proteome</keyword>
<evidence type="ECO:0000313" key="3">
    <source>
        <dbReference type="Proteomes" id="UP001500218"/>
    </source>
</evidence>
<organism evidence="2 3">
    <name type="scientific">Luedemannella flava</name>
    <dbReference type="NCBI Taxonomy" id="349316"/>
    <lineage>
        <taxon>Bacteria</taxon>
        <taxon>Bacillati</taxon>
        <taxon>Actinomycetota</taxon>
        <taxon>Actinomycetes</taxon>
        <taxon>Micromonosporales</taxon>
        <taxon>Micromonosporaceae</taxon>
        <taxon>Luedemannella</taxon>
    </lineage>
</organism>
<feature type="transmembrane region" description="Helical" evidence="1">
    <location>
        <begin position="113"/>
        <end position="134"/>
    </location>
</feature>
<comment type="caution">
    <text evidence="2">The sequence shown here is derived from an EMBL/GenBank/DDBJ whole genome shotgun (WGS) entry which is preliminary data.</text>
</comment>
<reference evidence="3" key="1">
    <citation type="journal article" date="2019" name="Int. J. Syst. Evol. Microbiol.">
        <title>The Global Catalogue of Microorganisms (GCM) 10K type strain sequencing project: providing services to taxonomists for standard genome sequencing and annotation.</title>
        <authorList>
            <consortium name="The Broad Institute Genomics Platform"/>
            <consortium name="The Broad Institute Genome Sequencing Center for Infectious Disease"/>
            <person name="Wu L."/>
            <person name="Ma J."/>
        </authorList>
    </citation>
    <scope>NUCLEOTIDE SEQUENCE [LARGE SCALE GENOMIC DNA]</scope>
    <source>
        <strain evidence="3">JCM 13250</strain>
    </source>
</reference>
<accession>A0ABP4YC30</accession>
<keyword evidence="1" id="KW-1133">Transmembrane helix</keyword>
<sequence>MRGTPRLWPVRTIEATVPGGDTWAVRVAWLPRWRALARRFGGWRRRRREDGGFDVNGADAGDLVNAVPSGGGGSGGGGLGSLGDELLIIAVVFIGIIAAIALFWWVLLPLLLLLVDIVVVILLAVVAAVARVLFRRPWTVEASRAVGDVEEYFATDVVGWKAALRTRDEIADKLRAGYPPPIVGTLGRRPA</sequence>
<gene>
    <name evidence="2" type="ORF">GCM10009682_26580</name>
</gene>
<keyword evidence="1" id="KW-0812">Transmembrane</keyword>
<evidence type="ECO:0000313" key="2">
    <source>
        <dbReference type="EMBL" id="GAA1803414.1"/>
    </source>
</evidence>
<feature type="transmembrane region" description="Helical" evidence="1">
    <location>
        <begin position="86"/>
        <end position="107"/>
    </location>
</feature>
<keyword evidence="1" id="KW-0472">Membrane</keyword>
<dbReference type="Proteomes" id="UP001500218">
    <property type="component" value="Unassembled WGS sequence"/>
</dbReference>
<protein>
    <submittedName>
        <fullName evidence="2">Uncharacterized protein</fullName>
    </submittedName>
</protein>
<name>A0ABP4YC30_9ACTN</name>